<feature type="compositionally biased region" description="Low complexity" evidence="2">
    <location>
        <begin position="45"/>
        <end position="58"/>
    </location>
</feature>
<protein>
    <recommendedName>
        <fullName evidence="5">Sortase family protein</fullName>
    </recommendedName>
</protein>
<dbReference type="AlphaFoldDB" id="A0A1K0H0A7"/>
<feature type="region of interest" description="Disordered" evidence="2">
    <location>
        <begin position="35"/>
        <end position="82"/>
    </location>
</feature>
<evidence type="ECO:0000256" key="1">
    <source>
        <dbReference type="ARBA" id="ARBA00022801"/>
    </source>
</evidence>
<evidence type="ECO:0008006" key="5">
    <source>
        <dbReference type="Google" id="ProtNLM"/>
    </source>
</evidence>
<keyword evidence="4" id="KW-1185">Reference proteome</keyword>
<organism evidence="3 4">
    <name type="scientific">Couchioplanes caeruleus subsp. caeruleus</name>
    <dbReference type="NCBI Taxonomy" id="56427"/>
    <lineage>
        <taxon>Bacteria</taxon>
        <taxon>Bacillati</taxon>
        <taxon>Actinomycetota</taxon>
        <taxon>Actinomycetes</taxon>
        <taxon>Micromonosporales</taxon>
        <taxon>Micromonosporaceae</taxon>
        <taxon>Couchioplanes</taxon>
    </lineage>
</organism>
<evidence type="ECO:0000313" key="3">
    <source>
        <dbReference type="EMBL" id="OJF15115.1"/>
    </source>
</evidence>
<dbReference type="SUPFAM" id="SSF63817">
    <property type="entry name" value="Sortase"/>
    <property type="match status" value="1"/>
</dbReference>
<reference evidence="3 4" key="1">
    <citation type="submission" date="2016-09" db="EMBL/GenBank/DDBJ databases">
        <title>Couchioplanes caeruleus draft genome sequence.</title>
        <authorList>
            <person name="Sheehan J."/>
            <person name="Caffrey P."/>
        </authorList>
    </citation>
    <scope>NUCLEOTIDE SEQUENCE [LARGE SCALE GENOMIC DNA]</scope>
    <source>
        <strain evidence="3 4">DSM 43634</strain>
    </source>
</reference>
<dbReference type="CDD" id="cd05829">
    <property type="entry name" value="Sortase_F"/>
    <property type="match status" value="1"/>
</dbReference>
<dbReference type="EMBL" id="MEIA01000068">
    <property type="protein sequence ID" value="OJF15115.1"/>
    <property type="molecule type" value="Genomic_DNA"/>
</dbReference>
<dbReference type="InterPro" id="IPR005754">
    <property type="entry name" value="Sortase"/>
</dbReference>
<gene>
    <name evidence="3" type="ORF">BG844_06175</name>
</gene>
<sequence>MTVRDTARRAFLPVAAALLTAVVVATGYLVLREPRPAGQVGRGPGAAPDAARSAVPVPSDWPEPDGLPDPFGTAKPAASGPPTRLRVEAVGIDTVLEALRLGADGELVPPEGDDHAGWYADGTAPGDVGPAVLAGHVDSKNGPAVFYRLREVGVGDRIEVIRGGATLTFTVTATAWYPKNAFPTERVYGPTPDRQLRLITCGGVFDRSLRSYRDNLVVYAVAG</sequence>
<dbReference type="RefSeq" id="WP_071803756.1">
    <property type="nucleotide sequence ID" value="NZ_MEIA01000068.1"/>
</dbReference>
<comment type="caution">
    <text evidence="3">The sequence shown here is derived from an EMBL/GenBank/DDBJ whole genome shotgun (WGS) entry which is preliminary data.</text>
</comment>
<dbReference type="Proteomes" id="UP000182486">
    <property type="component" value="Unassembled WGS sequence"/>
</dbReference>
<dbReference type="InterPro" id="IPR042001">
    <property type="entry name" value="Sortase_F"/>
</dbReference>
<dbReference type="GO" id="GO:0016787">
    <property type="term" value="F:hydrolase activity"/>
    <property type="evidence" value="ECO:0007669"/>
    <property type="project" value="UniProtKB-KW"/>
</dbReference>
<dbReference type="InterPro" id="IPR023365">
    <property type="entry name" value="Sortase_dom-sf"/>
</dbReference>
<keyword evidence="1" id="KW-0378">Hydrolase</keyword>
<evidence type="ECO:0000256" key="2">
    <source>
        <dbReference type="SAM" id="MobiDB-lite"/>
    </source>
</evidence>
<dbReference type="Gene3D" id="2.40.260.10">
    <property type="entry name" value="Sortase"/>
    <property type="match status" value="1"/>
</dbReference>
<proteinExistence type="predicted"/>
<evidence type="ECO:0000313" key="4">
    <source>
        <dbReference type="Proteomes" id="UP000182486"/>
    </source>
</evidence>
<accession>A0A1K0H0A7</accession>
<name>A0A1K0H0A7_9ACTN</name>
<dbReference type="NCBIfam" id="NF033748">
    <property type="entry name" value="class_F_sortase"/>
    <property type="match status" value="1"/>
</dbReference>
<dbReference type="Pfam" id="PF04203">
    <property type="entry name" value="Sortase"/>
    <property type="match status" value="1"/>
</dbReference>